<evidence type="ECO:0000313" key="3">
    <source>
        <dbReference type="Proteomes" id="UP001301958"/>
    </source>
</evidence>
<comment type="caution">
    <text evidence="2">The sequence shown here is derived from an EMBL/GenBank/DDBJ whole genome shotgun (WGS) entry which is preliminary data.</text>
</comment>
<dbReference type="EMBL" id="MU865658">
    <property type="protein sequence ID" value="KAK4220717.1"/>
    <property type="molecule type" value="Genomic_DNA"/>
</dbReference>
<reference evidence="2" key="2">
    <citation type="submission" date="2023-05" db="EMBL/GenBank/DDBJ databases">
        <authorList>
            <consortium name="Lawrence Berkeley National Laboratory"/>
            <person name="Steindorff A."/>
            <person name="Hensen N."/>
            <person name="Bonometti L."/>
            <person name="Westerberg I."/>
            <person name="Brannstrom I.O."/>
            <person name="Guillou S."/>
            <person name="Cros-Aarteil S."/>
            <person name="Calhoun S."/>
            <person name="Haridas S."/>
            <person name="Kuo A."/>
            <person name="Mondo S."/>
            <person name="Pangilinan J."/>
            <person name="Riley R."/>
            <person name="Labutti K."/>
            <person name="Andreopoulos B."/>
            <person name="Lipzen A."/>
            <person name="Chen C."/>
            <person name="Yanf M."/>
            <person name="Daum C."/>
            <person name="Ng V."/>
            <person name="Clum A."/>
            <person name="Ohm R."/>
            <person name="Martin F."/>
            <person name="Silar P."/>
            <person name="Natvig D."/>
            <person name="Lalanne C."/>
            <person name="Gautier V."/>
            <person name="Ament-Velasquez S.L."/>
            <person name="Kruys A."/>
            <person name="Hutchinson M.I."/>
            <person name="Powell A.J."/>
            <person name="Barry K."/>
            <person name="Miller A.N."/>
            <person name="Grigoriev I.V."/>
            <person name="Debuchy R."/>
            <person name="Gladieux P."/>
            <person name="Thoren M.H."/>
            <person name="Johannesson H."/>
        </authorList>
    </citation>
    <scope>NUCLEOTIDE SEQUENCE</scope>
    <source>
        <strain evidence="2">CBS 990.96</strain>
    </source>
</reference>
<organism evidence="2 3">
    <name type="scientific">Podospora fimiseda</name>
    <dbReference type="NCBI Taxonomy" id="252190"/>
    <lineage>
        <taxon>Eukaryota</taxon>
        <taxon>Fungi</taxon>
        <taxon>Dikarya</taxon>
        <taxon>Ascomycota</taxon>
        <taxon>Pezizomycotina</taxon>
        <taxon>Sordariomycetes</taxon>
        <taxon>Sordariomycetidae</taxon>
        <taxon>Sordariales</taxon>
        <taxon>Podosporaceae</taxon>
        <taxon>Podospora</taxon>
    </lineage>
</organism>
<keyword evidence="3" id="KW-1185">Reference proteome</keyword>
<proteinExistence type="predicted"/>
<protein>
    <submittedName>
        <fullName evidence="2">Uncharacterized protein</fullName>
    </submittedName>
</protein>
<name>A0AAN7BEU3_9PEZI</name>
<feature type="region of interest" description="Disordered" evidence="1">
    <location>
        <begin position="229"/>
        <end position="281"/>
    </location>
</feature>
<reference evidence="2" key="1">
    <citation type="journal article" date="2023" name="Mol. Phylogenet. Evol.">
        <title>Genome-scale phylogeny and comparative genomics of the fungal order Sordariales.</title>
        <authorList>
            <person name="Hensen N."/>
            <person name="Bonometti L."/>
            <person name="Westerberg I."/>
            <person name="Brannstrom I.O."/>
            <person name="Guillou S."/>
            <person name="Cros-Aarteil S."/>
            <person name="Calhoun S."/>
            <person name="Haridas S."/>
            <person name="Kuo A."/>
            <person name="Mondo S."/>
            <person name="Pangilinan J."/>
            <person name="Riley R."/>
            <person name="LaButti K."/>
            <person name="Andreopoulos B."/>
            <person name="Lipzen A."/>
            <person name="Chen C."/>
            <person name="Yan M."/>
            <person name="Daum C."/>
            <person name="Ng V."/>
            <person name="Clum A."/>
            <person name="Steindorff A."/>
            <person name="Ohm R.A."/>
            <person name="Martin F."/>
            <person name="Silar P."/>
            <person name="Natvig D.O."/>
            <person name="Lalanne C."/>
            <person name="Gautier V."/>
            <person name="Ament-Velasquez S.L."/>
            <person name="Kruys A."/>
            <person name="Hutchinson M.I."/>
            <person name="Powell A.J."/>
            <person name="Barry K."/>
            <person name="Miller A.N."/>
            <person name="Grigoriev I.V."/>
            <person name="Debuchy R."/>
            <person name="Gladieux P."/>
            <person name="Hiltunen Thoren M."/>
            <person name="Johannesson H."/>
        </authorList>
    </citation>
    <scope>NUCLEOTIDE SEQUENCE</scope>
    <source>
        <strain evidence="2">CBS 990.96</strain>
    </source>
</reference>
<accession>A0AAN7BEU3</accession>
<sequence length="399" mass="45542">MHADFVRINVTNQWAWSPWTSEECALEMLRASFEKNFLAADKTPDRSKVPLPVVIESIPEMMRFPIHALLAIQPPMGIEGLCSMTYGRGPSQIWVIGWKNFEPAMCLYIKWRREESRAHFPDPSQLEREVLRKHQLLVQEQVLRSEKVAAEHLFAVPRDLQMLFGTYDLFISATLTSPDEPLERAPTLHIGFSERRDMMQAGVDFGVMEGTMNLAFSPLVLSEFSRITSSRPEENTSRVPLPQECRPEKRKARCAFNREDHKEEKPTKNMTPEPTSPGMDSNMDIDTTSLASNSGRRVHATFRARCIKTGMVGGHTRSGFLDFNDEFTAFEGHLECPGSNNGHEEVWMLIRGIKIEAFPREMPKMWETYSAAAAQRQARMWAAVRKWRSVKLLSSPDIG</sequence>
<evidence type="ECO:0000313" key="2">
    <source>
        <dbReference type="EMBL" id="KAK4220717.1"/>
    </source>
</evidence>
<feature type="compositionally biased region" description="Basic and acidic residues" evidence="1">
    <location>
        <begin position="256"/>
        <end position="267"/>
    </location>
</feature>
<evidence type="ECO:0000256" key="1">
    <source>
        <dbReference type="SAM" id="MobiDB-lite"/>
    </source>
</evidence>
<gene>
    <name evidence="2" type="ORF">QBC38DRAFT_168980</name>
</gene>
<dbReference type="AlphaFoldDB" id="A0AAN7BEU3"/>
<dbReference type="Proteomes" id="UP001301958">
    <property type="component" value="Unassembled WGS sequence"/>
</dbReference>